<organism evidence="8 9">
    <name type="scientific">Methylomarinum roseum</name>
    <dbReference type="NCBI Taxonomy" id="3067653"/>
    <lineage>
        <taxon>Bacteria</taxon>
        <taxon>Pseudomonadati</taxon>
        <taxon>Pseudomonadota</taxon>
        <taxon>Gammaproteobacteria</taxon>
        <taxon>Methylococcales</taxon>
        <taxon>Methylococcaceae</taxon>
        <taxon>Methylomarinum</taxon>
    </lineage>
</organism>
<comment type="similarity">
    <text evidence="2 6">Belongs to the dTDP-4-dehydrorhamnose reductase family.</text>
</comment>
<evidence type="ECO:0000256" key="1">
    <source>
        <dbReference type="ARBA" id="ARBA00004781"/>
    </source>
</evidence>
<dbReference type="GO" id="GO:0008831">
    <property type="term" value="F:dTDP-4-dehydrorhamnose reductase activity"/>
    <property type="evidence" value="ECO:0007669"/>
    <property type="project" value="UniProtKB-EC"/>
</dbReference>
<evidence type="ECO:0000313" key="8">
    <source>
        <dbReference type="EMBL" id="XBS22326.1"/>
    </source>
</evidence>
<dbReference type="CDD" id="cd05254">
    <property type="entry name" value="dTDP_HR_like_SDR_e"/>
    <property type="match status" value="1"/>
</dbReference>
<dbReference type="PANTHER" id="PTHR10491:SF4">
    <property type="entry name" value="METHIONINE ADENOSYLTRANSFERASE 2 SUBUNIT BETA"/>
    <property type="match status" value="1"/>
</dbReference>
<dbReference type="NCBIfam" id="NF007440">
    <property type="entry name" value="PRK09987.1"/>
    <property type="match status" value="1"/>
</dbReference>
<proteinExistence type="inferred from homology"/>
<dbReference type="EC" id="1.1.1.133" evidence="3 6"/>
<sequence>MKILISGCQGQVGWELMRALLPLGDVVALSRRQFDLTEPEKICAAIRDIGPDVLVNAAAYTAVDQAEQESELAQTINASAPGWMAEEMKKRQGLIIHYSTDYVFDGCSDRPYRETDSPKPINVYGKTKLAGEMAIRESGADHVVLRTSWVYAARGRNFLKTILRLAAEREELSIVADQNGSPTWARLIAETSAHILKQSVLEKKQGLFESDLYHLTSSGATSWHGFAEAIIAMARQRDDFKVKTRRLEAIPTSAYPLPAQRPLNSRLDVSKLEQKFGLHMPHWQDALSFCLQEV</sequence>
<accession>A0AAU7P0L3</accession>
<dbReference type="NCBIfam" id="TIGR01214">
    <property type="entry name" value="rmlD"/>
    <property type="match status" value="1"/>
</dbReference>
<dbReference type="SUPFAM" id="SSF51735">
    <property type="entry name" value="NAD(P)-binding Rossmann-fold domains"/>
    <property type="match status" value="1"/>
</dbReference>
<dbReference type="Gene3D" id="3.40.50.720">
    <property type="entry name" value="NAD(P)-binding Rossmann-like Domain"/>
    <property type="match status" value="1"/>
</dbReference>
<dbReference type="KEGG" id="mech:Q9L42_009415"/>
<dbReference type="Pfam" id="PF04321">
    <property type="entry name" value="RmlD_sub_bind"/>
    <property type="match status" value="1"/>
</dbReference>
<evidence type="ECO:0000256" key="3">
    <source>
        <dbReference type="ARBA" id="ARBA00012929"/>
    </source>
</evidence>
<dbReference type="InterPro" id="IPR005913">
    <property type="entry name" value="dTDP_dehydrorham_reduct"/>
</dbReference>
<name>A0AAU7P0L3_9GAMM</name>
<dbReference type="RefSeq" id="WP_349432674.1">
    <property type="nucleotide sequence ID" value="NZ_CP157743.1"/>
</dbReference>
<dbReference type="PANTHER" id="PTHR10491">
    <property type="entry name" value="DTDP-4-DEHYDRORHAMNOSE REDUCTASE"/>
    <property type="match status" value="1"/>
</dbReference>
<dbReference type="Gene3D" id="3.90.25.10">
    <property type="entry name" value="UDP-galactose 4-epimerase, domain 1"/>
    <property type="match status" value="1"/>
</dbReference>
<dbReference type="InterPro" id="IPR029903">
    <property type="entry name" value="RmlD-like-bd"/>
</dbReference>
<protein>
    <recommendedName>
        <fullName evidence="4 6">dTDP-4-dehydrorhamnose reductase</fullName>
        <ecNumber evidence="3 6">1.1.1.133</ecNumber>
    </recommendedName>
</protein>
<keyword evidence="6 8" id="KW-0560">Oxidoreductase</keyword>
<evidence type="ECO:0000259" key="7">
    <source>
        <dbReference type="Pfam" id="PF04321"/>
    </source>
</evidence>
<keyword evidence="6" id="KW-0521">NADP</keyword>
<dbReference type="GO" id="GO:0005829">
    <property type="term" value="C:cytosol"/>
    <property type="evidence" value="ECO:0007669"/>
    <property type="project" value="TreeGrafter"/>
</dbReference>
<comment type="pathway">
    <text evidence="1 6">Carbohydrate biosynthesis; dTDP-L-rhamnose biosynthesis.</text>
</comment>
<dbReference type="EMBL" id="CP157743">
    <property type="protein sequence ID" value="XBS22326.1"/>
    <property type="molecule type" value="Genomic_DNA"/>
</dbReference>
<dbReference type="Proteomes" id="UP001225378">
    <property type="component" value="Chromosome"/>
</dbReference>
<evidence type="ECO:0000256" key="6">
    <source>
        <dbReference type="RuleBase" id="RU364082"/>
    </source>
</evidence>
<dbReference type="GO" id="GO:0019305">
    <property type="term" value="P:dTDP-rhamnose biosynthetic process"/>
    <property type="evidence" value="ECO:0007669"/>
    <property type="project" value="TreeGrafter"/>
</dbReference>
<dbReference type="AlphaFoldDB" id="A0AAU7P0L3"/>
<comment type="catalytic activity">
    <reaction evidence="5 6">
        <text>dTDP-beta-L-rhamnose + NADP(+) = dTDP-4-dehydro-beta-L-rhamnose + NADPH + H(+)</text>
        <dbReference type="Rhea" id="RHEA:21796"/>
        <dbReference type="ChEBI" id="CHEBI:15378"/>
        <dbReference type="ChEBI" id="CHEBI:57510"/>
        <dbReference type="ChEBI" id="CHEBI:57783"/>
        <dbReference type="ChEBI" id="CHEBI:58349"/>
        <dbReference type="ChEBI" id="CHEBI:62830"/>
        <dbReference type="EC" id="1.1.1.133"/>
    </reaction>
</comment>
<reference evidence="8 9" key="1">
    <citation type="journal article" date="2024" name="Microbiology">
        <title>Methylomarinum rosea sp. nov., a novel halophilic methanotrophic bacterium from the hypersaline Lake Elton.</title>
        <authorList>
            <person name="Suleimanov R.Z."/>
            <person name="Oshkin I.Y."/>
            <person name="Danilova O.V."/>
            <person name="Suzina N.E."/>
            <person name="Dedysh S.N."/>
        </authorList>
    </citation>
    <scope>NUCLEOTIDE SEQUENCE [LARGE SCALE GENOMIC DNA]</scope>
    <source>
        <strain evidence="8 9">Ch1-1</strain>
    </source>
</reference>
<evidence type="ECO:0000256" key="4">
    <source>
        <dbReference type="ARBA" id="ARBA00017099"/>
    </source>
</evidence>
<comment type="cofactor">
    <cofactor evidence="6">
        <name>Mg(2+)</name>
        <dbReference type="ChEBI" id="CHEBI:18420"/>
    </cofactor>
    <text evidence="6">Binds 1 Mg(2+) ion per monomer.</text>
</comment>
<keyword evidence="9" id="KW-1185">Reference proteome</keyword>
<gene>
    <name evidence="8" type="primary">rfbD</name>
    <name evidence="8" type="ORF">Q9L42_009415</name>
</gene>
<evidence type="ECO:0000256" key="5">
    <source>
        <dbReference type="ARBA" id="ARBA00048200"/>
    </source>
</evidence>
<evidence type="ECO:0000256" key="2">
    <source>
        <dbReference type="ARBA" id="ARBA00010944"/>
    </source>
</evidence>
<dbReference type="InterPro" id="IPR036291">
    <property type="entry name" value="NAD(P)-bd_dom_sf"/>
</dbReference>
<feature type="domain" description="RmlD-like substrate binding" evidence="7">
    <location>
        <begin position="1"/>
        <end position="293"/>
    </location>
</feature>
<evidence type="ECO:0000313" key="9">
    <source>
        <dbReference type="Proteomes" id="UP001225378"/>
    </source>
</evidence>
<comment type="function">
    <text evidence="6">Catalyzes the reduction of dTDP-6-deoxy-L-lyxo-4-hexulose to yield dTDP-L-rhamnose.</text>
</comment>